<protein>
    <submittedName>
        <fullName evidence="2">Uncharacterized protein</fullName>
    </submittedName>
</protein>
<evidence type="ECO:0000256" key="1">
    <source>
        <dbReference type="SAM" id="Phobius"/>
    </source>
</evidence>
<name>A0A0F9SRY3_9ZZZZ</name>
<dbReference type="AlphaFoldDB" id="A0A0F9SRY3"/>
<keyword evidence="1" id="KW-0812">Transmembrane</keyword>
<sequence>MWDLMGWILVILVAGALAFMIGYFYKNTPTVPNGSSILHYHVVSAHTIYEKDTK</sequence>
<keyword evidence="1" id="KW-0472">Membrane</keyword>
<evidence type="ECO:0000313" key="2">
    <source>
        <dbReference type="EMBL" id="KKN39766.1"/>
    </source>
</evidence>
<reference evidence="2" key="1">
    <citation type="journal article" date="2015" name="Nature">
        <title>Complex archaea that bridge the gap between prokaryotes and eukaryotes.</title>
        <authorList>
            <person name="Spang A."/>
            <person name="Saw J.H."/>
            <person name="Jorgensen S.L."/>
            <person name="Zaremba-Niedzwiedzka K."/>
            <person name="Martijn J."/>
            <person name="Lind A.E."/>
            <person name="van Eijk R."/>
            <person name="Schleper C."/>
            <person name="Guy L."/>
            <person name="Ettema T.J."/>
        </authorList>
    </citation>
    <scope>NUCLEOTIDE SEQUENCE</scope>
</reference>
<dbReference type="EMBL" id="LAZR01001744">
    <property type="protein sequence ID" value="KKN39766.1"/>
    <property type="molecule type" value="Genomic_DNA"/>
</dbReference>
<comment type="caution">
    <text evidence="2">The sequence shown here is derived from an EMBL/GenBank/DDBJ whole genome shotgun (WGS) entry which is preliminary data.</text>
</comment>
<keyword evidence="1" id="KW-1133">Transmembrane helix</keyword>
<accession>A0A0F9SRY3</accession>
<organism evidence="2">
    <name type="scientific">marine sediment metagenome</name>
    <dbReference type="NCBI Taxonomy" id="412755"/>
    <lineage>
        <taxon>unclassified sequences</taxon>
        <taxon>metagenomes</taxon>
        <taxon>ecological metagenomes</taxon>
    </lineage>
</organism>
<gene>
    <name evidence="2" type="ORF">LCGC14_0740060</name>
</gene>
<proteinExistence type="predicted"/>
<feature type="transmembrane region" description="Helical" evidence="1">
    <location>
        <begin position="6"/>
        <end position="25"/>
    </location>
</feature>